<dbReference type="PRINTS" id="PR01254">
    <property type="entry name" value="PGNDSYNTHASE"/>
</dbReference>
<keyword evidence="2" id="KW-0732">Signal</keyword>
<feature type="signal peptide" evidence="2">
    <location>
        <begin position="1"/>
        <end position="19"/>
    </location>
</feature>
<keyword evidence="5" id="KW-1185">Reference proteome</keyword>
<comment type="caution">
    <text evidence="4">The sequence shown here is derived from an EMBL/GenBank/DDBJ whole genome shotgun (WGS) entry which is preliminary data.</text>
</comment>
<evidence type="ECO:0000313" key="4">
    <source>
        <dbReference type="EMBL" id="KAK9536689.1"/>
    </source>
</evidence>
<dbReference type="Proteomes" id="UP001488805">
    <property type="component" value="Unassembled WGS sequence"/>
</dbReference>
<evidence type="ECO:0000256" key="2">
    <source>
        <dbReference type="SAM" id="SignalP"/>
    </source>
</evidence>
<sequence length="182" mass="19767">MTFPLTLLGALLCSLTVSSEVVPQADFDVQGIAGKWYLLGFATNAKWFVNSRASMKMATAMVTPTADGELDLSYSSLKSDGSCWRMNNVAKKTDVAGKFTYRGRGGMKEVYMVDVKCDEYALVHTTKSKGSTGNPTVVNKLFGRAVDLSADLLEKFRQFSLETGILPENIAFLPKNAECPAA</sequence>
<dbReference type="InterPro" id="IPR000566">
    <property type="entry name" value="Lipocln_cytosolic_FA-bd_dom"/>
</dbReference>
<dbReference type="InterPro" id="IPR002345">
    <property type="entry name" value="Lipocalin"/>
</dbReference>
<reference evidence="4 5" key="1">
    <citation type="journal article" date="2024" name="Genome Biol. Evol.">
        <title>Chromosome-level genome assembly of the viviparous eelpout Zoarces viviparus.</title>
        <authorList>
            <person name="Fuhrmann N."/>
            <person name="Brasseur M.V."/>
            <person name="Bakowski C.E."/>
            <person name="Podsiadlowski L."/>
            <person name="Prost S."/>
            <person name="Krehenwinkel H."/>
            <person name="Mayer C."/>
        </authorList>
    </citation>
    <scope>NUCLEOTIDE SEQUENCE [LARGE SCALE GENOMIC DNA]</scope>
    <source>
        <strain evidence="4">NO-MEL_2022_Ind0_liver</strain>
    </source>
</reference>
<protein>
    <recommendedName>
        <fullName evidence="3">Lipocalin/cytosolic fatty-acid binding domain-containing protein</fullName>
    </recommendedName>
</protein>
<dbReference type="AlphaFoldDB" id="A0AAW1FPW2"/>
<organism evidence="4 5">
    <name type="scientific">Zoarces viviparus</name>
    <name type="common">Viviparous eelpout</name>
    <name type="synonym">Blennius viviparus</name>
    <dbReference type="NCBI Taxonomy" id="48416"/>
    <lineage>
        <taxon>Eukaryota</taxon>
        <taxon>Metazoa</taxon>
        <taxon>Chordata</taxon>
        <taxon>Craniata</taxon>
        <taxon>Vertebrata</taxon>
        <taxon>Euteleostomi</taxon>
        <taxon>Actinopterygii</taxon>
        <taxon>Neopterygii</taxon>
        <taxon>Teleostei</taxon>
        <taxon>Neoteleostei</taxon>
        <taxon>Acanthomorphata</taxon>
        <taxon>Eupercaria</taxon>
        <taxon>Perciformes</taxon>
        <taxon>Cottioidei</taxon>
        <taxon>Zoarcales</taxon>
        <taxon>Zoarcidae</taxon>
        <taxon>Zoarcinae</taxon>
        <taxon>Zoarces</taxon>
    </lineage>
</organism>
<dbReference type="InterPro" id="IPR012674">
    <property type="entry name" value="Calycin"/>
</dbReference>
<comment type="similarity">
    <text evidence="1">Belongs to the calycin superfamily. Lipocalin family.</text>
</comment>
<dbReference type="PRINTS" id="PR00179">
    <property type="entry name" value="LIPOCALIN"/>
</dbReference>
<dbReference type="Gene3D" id="2.40.128.20">
    <property type="match status" value="1"/>
</dbReference>
<evidence type="ECO:0000256" key="1">
    <source>
        <dbReference type="ARBA" id="ARBA00006889"/>
    </source>
</evidence>
<dbReference type="PANTHER" id="PTHR11430">
    <property type="entry name" value="LIPOCALIN"/>
    <property type="match status" value="1"/>
</dbReference>
<feature type="domain" description="Lipocalin/cytosolic fatty-acid binding" evidence="3">
    <location>
        <begin position="33"/>
        <end position="176"/>
    </location>
</feature>
<dbReference type="Pfam" id="PF00061">
    <property type="entry name" value="Lipocalin"/>
    <property type="match status" value="1"/>
</dbReference>
<evidence type="ECO:0000259" key="3">
    <source>
        <dbReference type="Pfam" id="PF00061"/>
    </source>
</evidence>
<dbReference type="SUPFAM" id="SSF50814">
    <property type="entry name" value="Lipocalins"/>
    <property type="match status" value="1"/>
</dbReference>
<gene>
    <name evidence="4" type="ORF">VZT92_006452</name>
</gene>
<evidence type="ECO:0000313" key="5">
    <source>
        <dbReference type="Proteomes" id="UP001488805"/>
    </source>
</evidence>
<name>A0AAW1FPW2_ZOAVI</name>
<dbReference type="EMBL" id="JBCEZU010000045">
    <property type="protein sequence ID" value="KAK9536689.1"/>
    <property type="molecule type" value="Genomic_DNA"/>
</dbReference>
<dbReference type="GO" id="GO:0036094">
    <property type="term" value="F:small molecule binding"/>
    <property type="evidence" value="ECO:0007669"/>
    <property type="project" value="InterPro"/>
</dbReference>
<accession>A0AAW1FPW2</accession>
<proteinExistence type="inferred from homology"/>
<dbReference type="PANTHER" id="PTHR11430:SF133">
    <property type="entry name" value="LIPOCALIN"/>
    <property type="match status" value="1"/>
</dbReference>
<feature type="chain" id="PRO_5043329284" description="Lipocalin/cytosolic fatty-acid binding domain-containing protein" evidence="2">
    <location>
        <begin position="20"/>
        <end position="182"/>
    </location>
</feature>